<accession>A0AAV2VJL2</accession>
<proteinExistence type="predicted"/>
<dbReference type="Proteomes" id="UP000018211">
    <property type="component" value="Unassembled WGS sequence"/>
</dbReference>
<evidence type="ECO:0000313" key="1">
    <source>
        <dbReference type="EMBL" id="CCO44861.1"/>
    </source>
</evidence>
<sequence length="141" mass="15018">MKKSLIALFVMASLAGCEDATKAIDQAQEAANSAVDNFQEQLNVVDLSDFNLDQLGSAADSAQELASAVEEVMNMDLSNPESLVQATEHISNAYSCLVEASSDTTADKLIEKVMNSISNEDALNLIEQGVEKAKAAQECVM</sequence>
<evidence type="ECO:0000313" key="2">
    <source>
        <dbReference type="Proteomes" id="UP000018211"/>
    </source>
</evidence>
<comment type="caution">
    <text evidence="1">The sequence shown here is derived from an EMBL/GenBank/DDBJ whole genome shotgun (WGS) entry which is preliminary data.</text>
</comment>
<dbReference type="PROSITE" id="PS51257">
    <property type="entry name" value="PROKAR_LIPOPROTEIN"/>
    <property type="match status" value="1"/>
</dbReference>
<dbReference type="GeneID" id="97540855"/>
<dbReference type="EMBL" id="CAOF01000033">
    <property type="protein sequence ID" value="CCO44861.1"/>
    <property type="molecule type" value="Genomic_DNA"/>
</dbReference>
<protein>
    <submittedName>
        <fullName evidence="1">Methyl-accepting chemotaxis protein</fullName>
    </submittedName>
</protein>
<dbReference type="AlphaFoldDB" id="A0AAV2VJL2"/>
<name>A0AAV2VJL2_9VIBR</name>
<gene>
    <name evidence="1" type="ORF">VIBNISOn1_1280006</name>
</gene>
<dbReference type="RefSeq" id="WP_022592923.1">
    <property type="nucleotide sequence ID" value="NZ_LK391965.1"/>
</dbReference>
<organism evidence="1 2">
    <name type="scientific">Vibrio nigripulchritudo SOn1</name>
    <dbReference type="NCBI Taxonomy" id="1238450"/>
    <lineage>
        <taxon>Bacteria</taxon>
        <taxon>Pseudomonadati</taxon>
        <taxon>Pseudomonadota</taxon>
        <taxon>Gammaproteobacteria</taxon>
        <taxon>Vibrionales</taxon>
        <taxon>Vibrionaceae</taxon>
        <taxon>Vibrio</taxon>
    </lineage>
</organism>
<reference evidence="1 2" key="1">
    <citation type="journal article" date="2013" name="ISME J.">
        <title>Comparative genomics of pathogenic lineages of Vibrio nigripulchritudo identifies virulence-associated traits.</title>
        <authorList>
            <person name="Goudenege D."/>
            <person name="Labreuche Y."/>
            <person name="Krin E."/>
            <person name="Ansquer D."/>
            <person name="Mangenot S."/>
            <person name="Calteau A."/>
            <person name="Medigue C."/>
            <person name="Mazel D."/>
            <person name="Polz M.F."/>
            <person name="Le Roux F."/>
        </authorList>
    </citation>
    <scope>NUCLEOTIDE SEQUENCE [LARGE SCALE GENOMIC DNA]</scope>
    <source>
        <strain evidence="1 2">SOn1</strain>
    </source>
</reference>